<dbReference type="GO" id="GO:0045892">
    <property type="term" value="P:negative regulation of DNA-templated transcription"/>
    <property type="evidence" value="ECO:0007669"/>
    <property type="project" value="UniProtKB-ARBA"/>
</dbReference>
<dbReference type="GO" id="GO:0000160">
    <property type="term" value="P:phosphorelay signal transduction system"/>
    <property type="evidence" value="ECO:0007669"/>
    <property type="project" value="UniProtKB-KW"/>
</dbReference>
<feature type="region of interest" description="Disordered" evidence="10">
    <location>
        <begin position="283"/>
        <end position="361"/>
    </location>
</feature>
<proteinExistence type="inferred from homology"/>
<dbReference type="GO" id="GO:0005634">
    <property type="term" value="C:nucleus"/>
    <property type="evidence" value="ECO:0007669"/>
    <property type="project" value="UniProtKB-SubCell"/>
</dbReference>
<evidence type="ECO:0000256" key="8">
    <source>
        <dbReference type="PROSITE-ProRule" id="PRU00169"/>
    </source>
</evidence>
<keyword evidence="3" id="KW-0902">Two-component regulatory system</keyword>
<dbReference type="InterPro" id="IPR001789">
    <property type="entry name" value="Sig_transdc_resp-reg_receiver"/>
</dbReference>
<dbReference type="InterPro" id="IPR011006">
    <property type="entry name" value="CheY-like_superfamily"/>
</dbReference>
<organism evidence="13 14">
    <name type="scientific">Kalanchoe fedtschenkoi</name>
    <name type="common">Lavender scallops</name>
    <name type="synonym">South American air plant</name>
    <dbReference type="NCBI Taxonomy" id="63787"/>
    <lineage>
        <taxon>Eukaryota</taxon>
        <taxon>Viridiplantae</taxon>
        <taxon>Streptophyta</taxon>
        <taxon>Embryophyta</taxon>
        <taxon>Tracheophyta</taxon>
        <taxon>Spermatophyta</taxon>
        <taxon>Magnoliopsida</taxon>
        <taxon>eudicotyledons</taxon>
        <taxon>Gunneridae</taxon>
        <taxon>Pentapetalae</taxon>
        <taxon>Saxifragales</taxon>
        <taxon>Crassulaceae</taxon>
        <taxon>Kalanchoe</taxon>
    </lineage>
</organism>
<dbReference type="SUPFAM" id="SSF52172">
    <property type="entry name" value="CheY-like"/>
    <property type="match status" value="1"/>
</dbReference>
<feature type="region of interest" description="Disordered" evidence="10">
    <location>
        <begin position="739"/>
        <end position="762"/>
    </location>
</feature>
<dbReference type="SMART" id="SM00448">
    <property type="entry name" value="REC"/>
    <property type="match status" value="1"/>
</dbReference>
<feature type="compositionally biased region" description="Polar residues" evidence="10">
    <location>
        <begin position="397"/>
        <end position="417"/>
    </location>
</feature>
<dbReference type="FunFam" id="3.40.50.2300:FF:000214">
    <property type="entry name" value="Two-component response regulator-like PRR37"/>
    <property type="match status" value="1"/>
</dbReference>
<dbReference type="Gene3D" id="3.40.50.2300">
    <property type="match status" value="1"/>
</dbReference>
<dbReference type="Gramene" id="Kaladp0058s0661.1.v1.1">
    <property type="protein sequence ID" value="Kaladp0058s0661.1.v1.1"/>
    <property type="gene ID" value="Kaladp0058s0661.v1.1"/>
</dbReference>
<evidence type="ECO:0000313" key="14">
    <source>
        <dbReference type="Proteomes" id="UP000594263"/>
    </source>
</evidence>
<feature type="compositionally biased region" description="Basic and acidic residues" evidence="10">
    <location>
        <begin position="419"/>
        <end position="440"/>
    </location>
</feature>
<feature type="domain" description="CCT" evidence="12">
    <location>
        <begin position="693"/>
        <end position="735"/>
    </location>
</feature>
<evidence type="ECO:0000256" key="1">
    <source>
        <dbReference type="ARBA" id="ARBA00004123"/>
    </source>
</evidence>
<dbReference type="PROSITE" id="PS51017">
    <property type="entry name" value="CCT"/>
    <property type="match status" value="1"/>
</dbReference>
<dbReference type="GO" id="GO:0009736">
    <property type="term" value="P:cytokinin-activated signaling pathway"/>
    <property type="evidence" value="ECO:0007669"/>
    <property type="project" value="InterPro"/>
</dbReference>
<evidence type="ECO:0000256" key="2">
    <source>
        <dbReference type="ARBA" id="ARBA00010330"/>
    </source>
</evidence>
<keyword evidence="5" id="KW-0090">Biological rhythms</keyword>
<dbReference type="Pfam" id="PF06203">
    <property type="entry name" value="CCT"/>
    <property type="match status" value="1"/>
</dbReference>
<accession>A0A7N0UAF4</accession>
<reference evidence="13" key="1">
    <citation type="submission" date="2021-01" db="UniProtKB">
        <authorList>
            <consortium name="EnsemblPlants"/>
        </authorList>
    </citation>
    <scope>IDENTIFICATION</scope>
</reference>
<dbReference type="AlphaFoldDB" id="A0A7N0UAF4"/>
<dbReference type="Pfam" id="PF00072">
    <property type="entry name" value="Response_reg"/>
    <property type="match status" value="1"/>
</dbReference>
<dbReference type="InterPro" id="IPR010402">
    <property type="entry name" value="CCT_domain"/>
</dbReference>
<feature type="region of interest" description="Disordered" evidence="10">
    <location>
        <begin position="386"/>
        <end position="440"/>
    </location>
</feature>
<dbReference type="Proteomes" id="UP000594263">
    <property type="component" value="Unplaced"/>
</dbReference>
<dbReference type="EnsemblPlants" id="Kaladp0058s0661.1.v1.1">
    <property type="protein sequence ID" value="Kaladp0058s0661.1.v1.1"/>
    <property type="gene ID" value="Kaladp0058s0661.v1.1"/>
</dbReference>
<dbReference type="GO" id="GO:0007623">
    <property type="term" value="P:circadian rhythm"/>
    <property type="evidence" value="ECO:0007669"/>
    <property type="project" value="UniProtKB-ARBA"/>
</dbReference>
<sequence>MNLHLCHISKIISSPSPPLFRTFLSFSLSTSALPSESTNLRQRSSSRFDLNGVVRCSPELFIGDVWMMGRVPLDGEVARLTEPNHQWNEENVMKNDESPLQVQTLGWSDEDNIKIDCFVSQVDKKTGMGLVLPENGQKLQVQPQVPVIRWERFLPLRSLKVLLVENDDSTRQVVSALLRNCSYEVTAVANGLQAWRILEDLTNHIDLILTEVVMPVISGIALLYKIMSHKTFKNIPVIMMSSHDSMSIVFKCLSKGAVDFLVKPIRKNELKNLWQHVWRRCHSSSGSGSESGTQSRRSTGAKGNAQSQGNSSSIGERECGSIGLSLHDGSDDGSGAQSSWTKRAAEGTSPHPTGECNADAPDSTCAQVIHAKPETASNSRMHVTEVVESPEEDGQHENTSPQKKQDADTSSDPIDSDQQLERFEEQPSGTEHSKNALDFKLPETKNVTNILGNANKACANLSSINSQTERRSCEPSNGYSKFSFKDKKKFDLKEGPSLELKLEAGVSDVRTTLQVDGNILGHSDISAFSKYVSGPSASQKDSSGRPVRPGTTEDAAINSSQMEPRDLNQVYVEHHHHYYHHYHHHVHDTQKHKASKDLAKCVPKVAPLAAPQCGSSNAISGPVELNLGNYSMNGSGSGSNYGSNGQNGSSIHNPNTGTTNITCDGVMPVNNASGGCKGKTGTSGSDEDRFAHREAALTKFRQKRKERCFEKKVLYQSRKKLAEQRPRVRGQFVCHNACEEKTGHDSQSDGLTPGDNSFDGIQ</sequence>
<dbReference type="PROSITE" id="PS50110">
    <property type="entry name" value="RESPONSE_REGULATORY"/>
    <property type="match status" value="1"/>
</dbReference>
<dbReference type="CDD" id="cd17582">
    <property type="entry name" value="psREC_PRR"/>
    <property type="match status" value="1"/>
</dbReference>
<dbReference type="PANTHER" id="PTHR43874:SF117">
    <property type="entry name" value="TWO-COMPONENT RESPONSE REGULATOR-LIKE APRR3"/>
    <property type="match status" value="1"/>
</dbReference>
<keyword evidence="4" id="KW-0805">Transcription regulation</keyword>
<evidence type="ECO:0000259" key="11">
    <source>
        <dbReference type="PROSITE" id="PS50110"/>
    </source>
</evidence>
<name>A0A7N0UAF4_KALFE</name>
<comment type="caution">
    <text evidence="8">Lacks conserved residue(s) required for the propagation of feature annotation.</text>
</comment>
<comment type="similarity">
    <text evidence="2">Belongs to the ARR-like family.</text>
</comment>
<evidence type="ECO:0000256" key="9">
    <source>
        <dbReference type="PROSITE-ProRule" id="PRU00357"/>
    </source>
</evidence>
<evidence type="ECO:0000256" key="6">
    <source>
        <dbReference type="ARBA" id="ARBA00023163"/>
    </source>
</evidence>
<evidence type="ECO:0000256" key="7">
    <source>
        <dbReference type="ARBA" id="ARBA00023242"/>
    </source>
</evidence>
<evidence type="ECO:0000259" key="12">
    <source>
        <dbReference type="PROSITE" id="PS51017"/>
    </source>
</evidence>
<evidence type="ECO:0000313" key="13">
    <source>
        <dbReference type="EnsemblPlants" id="Kaladp0058s0661.1.v1.1"/>
    </source>
</evidence>
<dbReference type="PANTHER" id="PTHR43874">
    <property type="entry name" value="TWO-COMPONENT RESPONSE REGULATOR"/>
    <property type="match status" value="1"/>
</dbReference>
<comment type="subcellular location">
    <subcellularLocation>
        <location evidence="1 9">Nucleus</location>
    </subcellularLocation>
</comment>
<keyword evidence="6" id="KW-0804">Transcription</keyword>
<dbReference type="GO" id="GO:0010017">
    <property type="term" value="P:red or far-red light signaling pathway"/>
    <property type="evidence" value="ECO:0007669"/>
    <property type="project" value="UniProtKB-ARBA"/>
</dbReference>
<dbReference type="OMA" id="TENWISG"/>
<keyword evidence="14" id="KW-1185">Reference proteome</keyword>
<protein>
    <submittedName>
        <fullName evidence="13">Uncharacterized protein</fullName>
    </submittedName>
</protein>
<feature type="region of interest" description="Disordered" evidence="10">
    <location>
        <begin position="532"/>
        <end position="555"/>
    </location>
</feature>
<feature type="compositionally biased region" description="Polar residues" evidence="10">
    <location>
        <begin position="304"/>
        <end position="314"/>
    </location>
</feature>
<evidence type="ECO:0000256" key="10">
    <source>
        <dbReference type="SAM" id="MobiDB-lite"/>
    </source>
</evidence>
<evidence type="ECO:0000256" key="3">
    <source>
        <dbReference type="ARBA" id="ARBA00023012"/>
    </source>
</evidence>
<dbReference type="InterPro" id="IPR045279">
    <property type="entry name" value="ARR-like"/>
</dbReference>
<evidence type="ECO:0000256" key="5">
    <source>
        <dbReference type="ARBA" id="ARBA00023108"/>
    </source>
</evidence>
<keyword evidence="7 9" id="KW-0539">Nucleus</keyword>
<feature type="compositionally biased region" description="Low complexity" evidence="10">
    <location>
        <begin position="283"/>
        <end position="300"/>
    </location>
</feature>
<feature type="domain" description="Response regulatory" evidence="11">
    <location>
        <begin position="160"/>
        <end position="278"/>
    </location>
</feature>
<evidence type="ECO:0000256" key="4">
    <source>
        <dbReference type="ARBA" id="ARBA00023015"/>
    </source>
</evidence>